<feature type="transmembrane region" description="Helical" evidence="10">
    <location>
        <begin position="82"/>
        <end position="98"/>
    </location>
</feature>
<dbReference type="SMART" id="SM00387">
    <property type="entry name" value="HATPase_c"/>
    <property type="match status" value="1"/>
</dbReference>
<evidence type="ECO:0000313" key="12">
    <source>
        <dbReference type="EMBL" id="GAA1993767.1"/>
    </source>
</evidence>
<evidence type="ECO:0000256" key="9">
    <source>
        <dbReference type="SAM" id="MobiDB-lite"/>
    </source>
</evidence>
<evidence type="ECO:0000313" key="13">
    <source>
        <dbReference type="Proteomes" id="UP001501116"/>
    </source>
</evidence>
<dbReference type="Gene3D" id="1.20.5.1930">
    <property type="match status" value="1"/>
</dbReference>
<dbReference type="Pfam" id="PF02518">
    <property type="entry name" value="HATPase_c"/>
    <property type="match status" value="1"/>
</dbReference>
<sequence length="407" mass="44250">MGWRTWWDALRYTVVATAGPQVPPRSAALRRIRGAVIVGVGLWAGFLAVLTTSAASQVKLPAIVLGVLAVAPAVLAVRWPLWAWRLLVVLLAVTPAWYQGFGRFWGWAWSPGLALTAALVFSVVGAAHAQPVLVWVALLSLTEFAFFVRDWRDLFLLAAVVTALLLLGNTRRQRRLAEHDRIEQQRGRLAEETRAAVLEERARIARELHDVVAHHMSVLALRADSARYRYPGLADEVRTEFAGLTETAREGMTELRRLLGVLRTEESSPTDPQPDAEKVVELVDRVRALGTPCTLDVHGSFDGLPAGVALSVYRIVQEALSNAVRHAPGAAIEVGLRIERDSIRAAVRNGPGEPPGPAEPGGKGHGLLGMRERVAMLDGTLVADATEEGGFRVEVTVPFEEKESAPS</sequence>
<protein>
    <recommendedName>
        <fullName evidence="2">histidine kinase</fullName>
        <ecNumber evidence="2">2.7.13.3</ecNumber>
    </recommendedName>
</protein>
<keyword evidence="3" id="KW-0597">Phosphoprotein</keyword>
<feature type="transmembrane region" description="Helical" evidence="10">
    <location>
        <begin position="154"/>
        <end position="171"/>
    </location>
</feature>
<feature type="transmembrane region" description="Helical" evidence="10">
    <location>
        <begin position="35"/>
        <end position="54"/>
    </location>
</feature>
<evidence type="ECO:0000259" key="11">
    <source>
        <dbReference type="SMART" id="SM00387"/>
    </source>
</evidence>
<keyword evidence="4" id="KW-0808">Transferase</keyword>
<dbReference type="InterPro" id="IPR050482">
    <property type="entry name" value="Sensor_HK_TwoCompSys"/>
</dbReference>
<evidence type="ECO:0000256" key="8">
    <source>
        <dbReference type="ARBA" id="ARBA00023012"/>
    </source>
</evidence>
<dbReference type="Gene3D" id="3.30.565.10">
    <property type="entry name" value="Histidine kinase-like ATPase, C-terminal domain"/>
    <property type="match status" value="1"/>
</dbReference>
<gene>
    <name evidence="12" type="ORF">GCM10009754_86400</name>
</gene>
<keyword evidence="10" id="KW-0812">Transmembrane</keyword>
<evidence type="ECO:0000256" key="7">
    <source>
        <dbReference type="ARBA" id="ARBA00022840"/>
    </source>
</evidence>
<dbReference type="Proteomes" id="UP001501116">
    <property type="component" value="Unassembled WGS sequence"/>
</dbReference>
<comment type="caution">
    <text evidence="12">The sequence shown here is derived from an EMBL/GenBank/DDBJ whole genome shotgun (WGS) entry which is preliminary data.</text>
</comment>
<reference evidence="13" key="1">
    <citation type="journal article" date="2019" name="Int. J. Syst. Evol. Microbiol.">
        <title>The Global Catalogue of Microorganisms (GCM) 10K type strain sequencing project: providing services to taxonomists for standard genome sequencing and annotation.</title>
        <authorList>
            <consortium name="The Broad Institute Genomics Platform"/>
            <consortium name="The Broad Institute Genome Sequencing Center for Infectious Disease"/>
            <person name="Wu L."/>
            <person name="Ma J."/>
        </authorList>
    </citation>
    <scope>NUCLEOTIDE SEQUENCE [LARGE SCALE GENOMIC DNA]</scope>
    <source>
        <strain evidence="13">JCM 14545</strain>
    </source>
</reference>
<evidence type="ECO:0000256" key="5">
    <source>
        <dbReference type="ARBA" id="ARBA00022741"/>
    </source>
</evidence>
<evidence type="ECO:0000256" key="4">
    <source>
        <dbReference type="ARBA" id="ARBA00022679"/>
    </source>
</evidence>
<dbReference type="EC" id="2.7.13.3" evidence="2"/>
<dbReference type="Pfam" id="PF07730">
    <property type="entry name" value="HisKA_3"/>
    <property type="match status" value="1"/>
</dbReference>
<comment type="catalytic activity">
    <reaction evidence="1">
        <text>ATP + protein L-histidine = ADP + protein N-phospho-L-histidine.</text>
        <dbReference type="EC" id="2.7.13.3"/>
    </reaction>
</comment>
<keyword evidence="5" id="KW-0547">Nucleotide-binding</keyword>
<feature type="transmembrane region" description="Helical" evidence="10">
    <location>
        <begin position="60"/>
        <end position="77"/>
    </location>
</feature>
<feature type="region of interest" description="Disordered" evidence="9">
    <location>
        <begin position="346"/>
        <end position="367"/>
    </location>
</feature>
<dbReference type="InterPro" id="IPR003594">
    <property type="entry name" value="HATPase_dom"/>
</dbReference>
<proteinExistence type="predicted"/>
<evidence type="ECO:0000256" key="3">
    <source>
        <dbReference type="ARBA" id="ARBA00022553"/>
    </source>
</evidence>
<dbReference type="InterPro" id="IPR011712">
    <property type="entry name" value="Sig_transdc_His_kin_sub3_dim/P"/>
</dbReference>
<name>A0ABP5EDA9_9PSEU</name>
<dbReference type="EMBL" id="BAAANN010000074">
    <property type="protein sequence ID" value="GAA1993767.1"/>
    <property type="molecule type" value="Genomic_DNA"/>
</dbReference>
<evidence type="ECO:0000256" key="1">
    <source>
        <dbReference type="ARBA" id="ARBA00000085"/>
    </source>
</evidence>
<evidence type="ECO:0000256" key="6">
    <source>
        <dbReference type="ARBA" id="ARBA00022777"/>
    </source>
</evidence>
<keyword evidence="8" id="KW-0902">Two-component regulatory system</keyword>
<keyword evidence="7" id="KW-0067">ATP-binding</keyword>
<keyword evidence="6" id="KW-0418">Kinase</keyword>
<accession>A0ABP5EDA9</accession>
<dbReference type="CDD" id="cd16917">
    <property type="entry name" value="HATPase_UhpB-NarQ-NarX-like"/>
    <property type="match status" value="1"/>
</dbReference>
<dbReference type="PANTHER" id="PTHR24421">
    <property type="entry name" value="NITRATE/NITRITE SENSOR PROTEIN NARX-RELATED"/>
    <property type="match status" value="1"/>
</dbReference>
<evidence type="ECO:0000256" key="2">
    <source>
        <dbReference type="ARBA" id="ARBA00012438"/>
    </source>
</evidence>
<evidence type="ECO:0000256" key="10">
    <source>
        <dbReference type="SAM" id="Phobius"/>
    </source>
</evidence>
<dbReference type="InterPro" id="IPR036890">
    <property type="entry name" value="HATPase_C_sf"/>
</dbReference>
<keyword evidence="13" id="KW-1185">Reference proteome</keyword>
<dbReference type="RefSeq" id="WP_344431992.1">
    <property type="nucleotide sequence ID" value="NZ_BAAANN010000074.1"/>
</dbReference>
<dbReference type="SUPFAM" id="SSF55874">
    <property type="entry name" value="ATPase domain of HSP90 chaperone/DNA topoisomerase II/histidine kinase"/>
    <property type="match status" value="1"/>
</dbReference>
<dbReference type="PANTHER" id="PTHR24421:SF10">
    <property type="entry name" value="NITRATE_NITRITE SENSOR PROTEIN NARQ"/>
    <property type="match status" value="1"/>
</dbReference>
<organism evidence="12 13">
    <name type="scientific">Amycolatopsis minnesotensis</name>
    <dbReference type="NCBI Taxonomy" id="337894"/>
    <lineage>
        <taxon>Bacteria</taxon>
        <taxon>Bacillati</taxon>
        <taxon>Actinomycetota</taxon>
        <taxon>Actinomycetes</taxon>
        <taxon>Pseudonocardiales</taxon>
        <taxon>Pseudonocardiaceae</taxon>
        <taxon>Amycolatopsis</taxon>
    </lineage>
</organism>
<feature type="domain" description="Histidine kinase/HSP90-like ATPase" evidence="11">
    <location>
        <begin position="307"/>
        <end position="401"/>
    </location>
</feature>
<keyword evidence="10" id="KW-1133">Transmembrane helix</keyword>
<keyword evidence="10" id="KW-0472">Membrane</keyword>